<dbReference type="Pfam" id="PF00005">
    <property type="entry name" value="ABC_tran"/>
    <property type="match status" value="1"/>
</dbReference>
<dbReference type="GO" id="GO:0042626">
    <property type="term" value="F:ATPase-coupled transmembrane transporter activity"/>
    <property type="evidence" value="ECO:0007669"/>
    <property type="project" value="TreeGrafter"/>
</dbReference>
<dbReference type="InterPro" id="IPR017871">
    <property type="entry name" value="ABC_transporter-like_CS"/>
</dbReference>
<evidence type="ECO:0000256" key="1">
    <source>
        <dbReference type="ARBA" id="ARBA00005417"/>
    </source>
</evidence>
<proteinExistence type="inferred from homology"/>
<dbReference type="GO" id="GO:0005524">
    <property type="term" value="F:ATP binding"/>
    <property type="evidence" value="ECO:0007669"/>
    <property type="project" value="UniProtKB-KW"/>
</dbReference>
<protein>
    <submittedName>
        <fullName evidence="6">ABC transporter ATP-binding protein</fullName>
    </submittedName>
</protein>
<dbReference type="GO" id="GO:0016887">
    <property type="term" value="F:ATP hydrolysis activity"/>
    <property type="evidence" value="ECO:0007669"/>
    <property type="project" value="InterPro"/>
</dbReference>
<dbReference type="InterPro" id="IPR003439">
    <property type="entry name" value="ABC_transporter-like_ATP-bd"/>
</dbReference>
<reference evidence="6 7" key="1">
    <citation type="submission" date="2020-04" db="EMBL/GenBank/DDBJ databases">
        <title>Nesterenkonia sp. nov., isolated from marine sediment.</title>
        <authorList>
            <person name="Zhang G."/>
        </authorList>
    </citation>
    <scope>NUCLEOTIDE SEQUENCE [LARGE SCALE GENOMIC DNA]</scope>
    <source>
        <strain evidence="6 7">MY13</strain>
    </source>
</reference>
<evidence type="ECO:0000256" key="4">
    <source>
        <dbReference type="ARBA" id="ARBA00022840"/>
    </source>
</evidence>
<dbReference type="PROSITE" id="PS50893">
    <property type="entry name" value="ABC_TRANSPORTER_2"/>
    <property type="match status" value="1"/>
</dbReference>
<name>A0A7X8THZ6_9MICC</name>
<evidence type="ECO:0000313" key="7">
    <source>
        <dbReference type="Proteomes" id="UP000523139"/>
    </source>
</evidence>
<dbReference type="SUPFAM" id="SSF52540">
    <property type="entry name" value="P-loop containing nucleoside triphosphate hydrolases"/>
    <property type="match status" value="1"/>
</dbReference>
<evidence type="ECO:0000259" key="5">
    <source>
        <dbReference type="PROSITE" id="PS50893"/>
    </source>
</evidence>
<keyword evidence="3" id="KW-0547">Nucleotide-binding</keyword>
<dbReference type="PANTHER" id="PTHR43553">
    <property type="entry name" value="HEAVY METAL TRANSPORTER"/>
    <property type="match status" value="1"/>
</dbReference>
<dbReference type="CDD" id="cd03225">
    <property type="entry name" value="ABC_cobalt_CbiO_domain1"/>
    <property type="match status" value="1"/>
</dbReference>
<comment type="caution">
    <text evidence="6">The sequence shown here is derived from an EMBL/GenBank/DDBJ whole genome shotgun (WGS) entry which is preliminary data.</text>
</comment>
<dbReference type="PANTHER" id="PTHR43553:SF24">
    <property type="entry name" value="ENERGY-COUPLING FACTOR TRANSPORTER ATP-BINDING PROTEIN ECFA1"/>
    <property type="match status" value="1"/>
</dbReference>
<dbReference type="Gene3D" id="3.40.50.300">
    <property type="entry name" value="P-loop containing nucleotide triphosphate hydrolases"/>
    <property type="match status" value="1"/>
</dbReference>
<dbReference type="AlphaFoldDB" id="A0A7X8THZ6"/>
<dbReference type="InterPro" id="IPR003593">
    <property type="entry name" value="AAA+_ATPase"/>
</dbReference>
<dbReference type="EMBL" id="JABAHY010000001">
    <property type="protein sequence ID" value="NLS08805.1"/>
    <property type="molecule type" value="Genomic_DNA"/>
</dbReference>
<comment type="similarity">
    <text evidence="1">Belongs to the ABC transporter superfamily.</text>
</comment>
<organism evidence="6 7">
    <name type="scientific">Nesterenkonia sedimenti</name>
    <dbReference type="NCBI Taxonomy" id="1463632"/>
    <lineage>
        <taxon>Bacteria</taxon>
        <taxon>Bacillati</taxon>
        <taxon>Actinomycetota</taxon>
        <taxon>Actinomycetes</taxon>
        <taxon>Micrococcales</taxon>
        <taxon>Micrococcaceae</taxon>
        <taxon>Nesterenkonia</taxon>
    </lineage>
</organism>
<dbReference type="Proteomes" id="UP000523139">
    <property type="component" value="Unassembled WGS sequence"/>
</dbReference>
<dbReference type="GO" id="GO:0043190">
    <property type="term" value="C:ATP-binding cassette (ABC) transporter complex"/>
    <property type="evidence" value="ECO:0007669"/>
    <property type="project" value="TreeGrafter"/>
</dbReference>
<evidence type="ECO:0000256" key="3">
    <source>
        <dbReference type="ARBA" id="ARBA00022741"/>
    </source>
</evidence>
<evidence type="ECO:0000313" key="6">
    <source>
        <dbReference type="EMBL" id="NLS08805.1"/>
    </source>
</evidence>
<gene>
    <name evidence="6" type="ORF">HGQ17_02050</name>
</gene>
<evidence type="ECO:0000256" key="2">
    <source>
        <dbReference type="ARBA" id="ARBA00022448"/>
    </source>
</evidence>
<feature type="domain" description="ABC transporter" evidence="5">
    <location>
        <begin position="13"/>
        <end position="231"/>
    </location>
</feature>
<keyword evidence="7" id="KW-1185">Reference proteome</keyword>
<keyword evidence="4 6" id="KW-0067">ATP-binding</keyword>
<dbReference type="PROSITE" id="PS00211">
    <property type="entry name" value="ABC_TRANSPORTER_1"/>
    <property type="match status" value="1"/>
</dbReference>
<dbReference type="InterPro" id="IPR027417">
    <property type="entry name" value="P-loop_NTPase"/>
</dbReference>
<dbReference type="InterPro" id="IPR050095">
    <property type="entry name" value="ECF_ABC_transporter_ATP-bd"/>
</dbReference>
<dbReference type="InterPro" id="IPR015856">
    <property type="entry name" value="ABC_transpr_CbiO/EcfA_su"/>
</dbReference>
<accession>A0A7X8THZ6</accession>
<keyword evidence="2" id="KW-0813">Transport</keyword>
<dbReference type="SMART" id="SM00382">
    <property type="entry name" value="AAA"/>
    <property type="match status" value="1"/>
</dbReference>
<sequence>MEKLLDNQDSLTIRVDDLCLDVETAAGDQRRILHPLQLEITESRVAVIGSNGSGKSTLLRLLAGLAQPTAGEVRFSPTRPSTGFIFANPQAQLVMPVVGEDIEFSLRQRIKQRAERRRRAEEILRGLGLADRIDSSVYELSSGEAQKVALAGVLATEPGLVLADEPTTLLDLRNAAEFQNRLLDLDVPLVVATHDLEFAARADRVLVFHEGHLAFDGAPAPAVAHYRRLALG</sequence>